<reference evidence="1 2" key="1">
    <citation type="journal article" date="2018" name="PLoS ONE">
        <title>The draft genome of Kipferlia bialata reveals reductive genome evolution in fornicate parasites.</title>
        <authorList>
            <person name="Tanifuji G."/>
            <person name="Takabayashi S."/>
            <person name="Kume K."/>
            <person name="Takagi M."/>
            <person name="Nakayama T."/>
            <person name="Kamikawa R."/>
            <person name="Inagaki Y."/>
            <person name="Hashimoto T."/>
        </authorList>
    </citation>
    <scope>NUCLEOTIDE SEQUENCE [LARGE SCALE GENOMIC DNA]</scope>
    <source>
        <strain evidence="1">NY0173</strain>
    </source>
</reference>
<evidence type="ECO:0000313" key="2">
    <source>
        <dbReference type="Proteomes" id="UP000265618"/>
    </source>
</evidence>
<dbReference type="AlphaFoldDB" id="A0A9K3GJ55"/>
<organism evidence="1 2">
    <name type="scientific">Kipferlia bialata</name>
    <dbReference type="NCBI Taxonomy" id="797122"/>
    <lineage>
        <taxon>Eukaryota</taxon>
        <taxon>Metamonada</taxon>
        <taxon>Carpediemonas-like organisms</taxon>
        <taxon>Kipferlia</taxon>
    </lineage>
</organism>
<comment type="caution">
    <text evidence="1">The sequence shown here is derived from an EMBL/GenBank/DDBJ whole genome shotgun (WGS) entry which is preliminary data.</text>
</comment>
<evidence type="ECO:0000313" key="1">
    <source>
        <dbReference type="EMBL" id="GIQ84747.1"/>
    </source>
</evidence>
<dbReference type="Proteomes" id="UP000265618">
    <property type="component" value="Unassembled WGS sequence"/>
</dbReference>
<sequence>LYTDYSQEEVDNGCLDATVMQCVERVSAYMLAFLSQGHNPTVPLTVEEHAYVRAVLANPAGLEAERHMSNNPELLLVANRSIDLGLMTEV</sequence>
<feature type="non-terminal residue" evidence="1">
    <location>
        <position position="1"/>
    </location>
</feature>
<gene>
    <name evidence="1" type="ORF">KIPB_006298</name>
</gene>
<keyword evidence="2" id="KW-1185">Reference proteome</keyword>
<dbReference type="EMBL" id="BDIP01001604">
    <property type="protein sequence ID" value="GIQ84747.1"/>
    <property type="molecule type" value="Genomic_DNA"/>
</dbReference>
<name>A0A9K3GJ55_9EUKA</name>
<accession>A0A9K3GJ55</accession>
<proteinExistence type="predicted"/>
<protein>
    <submittedName>
        <fullName evidence="1">Uncharacterized protein</fullName>
    </submittedName>
</protein>